<protein>
    <recommendedName>
        <fullName evidence="1">DUF7311 domain-containing protein</fullName>
    </recommendedName>
</protein>
<dbReference type="Proteomes" id="UP000199076">
    <property type="component" value="Unassembled WGS sequence"/>
</dbReference>
<dbReference type="AlphaFoldDB" id="A0A1G7IV79"/>
<evidence type="ECO:0000313" key="2">
    <source>
        <dbReference type="EMBL" id="SDF16590.1"/>
    </source>
</evidence>
<dbReference type="RefSeq" id="WP_092689575.1">
    <property type="nucleotide sequence ID" value="NZ_FNBK01000004.1"/>
</dbReference>
<proteinExistence type="predicted"/>
<name>A0A1G7IV79_9EURY</name>
<evidence type="ECO:0000259" key="1">
    <source>
        <dbReference type="Pfam" id="PF23993"/>
    </source>
</evidence>
<dbReference type="EMBL" id="FNBK01000004">
    <property type="protein sequence ID" value="SDF16590.1"/>
    <property type="molecule type" value="Genomic_DNA"/>
</dbReference>
<feature type="domain" description="DUF7311" evidence="1">
    <location>
        <begin position="1"/>
        <end position="159"/>
    </location>
</feature>
<dbReference type="InterPro" id="IPR055735">
    <property type="entry name" value="DUF7311"/>
</dbReference>
<evidence type="ECO:0000313" key="3">
    <source>
        <dbReference type="Proteomes" id="UP000199076"/>
    </source>
</evidence>
<gene>
    <name evidence="2" type="ORF">SAMN05216218_10497</name>
</gene>
<reference evidence="3" key="1">
    <citation type="submission" date="2016-10" db="EMBL/GenBank/DDBJ databases">
        <authorList>
            <person name="Varghese N."/>
            <person name="Submissions S."/>
        </authorList>
    </citation>
    <scope>NUCLEOTIDE SEQUENCE [LARGE SCALE GENOMIC DNA]</scope>
    <source>
        <strain evidence="3">IBRC-M 10760</strain>
    </source>
</reference>
<keyword evidence="3" id="KW-1185">Reference proteome</keyword>
<accession>A0A1G7IV79</accession>
<sequence length="164" mass="17797">MLRVVVAVVLASALLAASLPGIELAARERSEATLTADADRLRTAIADLRHRETAVGNGPGARRVVTVEIPARFRTTTGVTALSLGGAPEQARSVSRSAVDLAWRVHGGEVKTRRLPGVRVAHYRDGRIRDEPLVLESPGQHRIALTRIERDGERLIAVRRLPEI</sequence>
<dbReference type="Pfam" id="PF23993">
    <property type="entry name" value="DUF7311"/>
    <property type="match status" value="1"/>
</dbReference>
<dbReference type="STRING" id="660518.SAMN05216218_10497"/>
<dbReference type="OrthoDB" id="241778at2157"/>
<organism evidence="2 3">
    <name type="scientific">Halorientalis regularis</name>
    <dbReference type="NCBI Taxonomy" id="660518"/>
    <lineage>
        <taxon>Archaea</taxon>
        <taxon>Methanobacteriati</taxon>
        <taxon>Methanobacteriota</taxon>
        <taxon>Stenosarchaea group</taxon>
        <taxon>Halobacteria</taxon>
        <taxon>Halobacteriales</taxon>
        <taxon>Haloarculaceae</taxon>
        <taxon>Halorientalis</taxon>
    </lineage>
</organism>